<evidence type="ECO:0000259" key="7">
    <source>
        <dbReference type="Pfam" id="PF01765"/>
    </source>
</evidence>
<evidence type="ECO:0000313" key="8">
    <source>
        <dbReference type="EMBL" id="QCI27160.1"/>
    </source>
</evidence>
<comment type="subcellular location">
    <subcellularLocation>
        <location evidence="1 6">Cytoplasm</location>
    </subcellularLocation>
</comment>
<dbReference type="InterPro" id="IPR023584">
    <property type="entry name" value="Ribosome_recyc_fac_dom"/>
</dbReference>
<dbReference type="SUPFAM" id="SSF55194">
    <property type="entry name" value="Ribosome recycling factor, RRF"/>
    <property type="match status" value="1"/>
</dbReference>
<dbReference type="HAMAP" id="MF_00040">
    <property type="entry name" value="RRF"/>
    <property type="match status" value="1"/>
</dbReference>
<accession>A0A4D6YM32</accession>
<evidence type="ECO:0000256" key="4">
    <source>
        <dbReference type="ARBA" id="ARBA00022917"/>
    </source>
</evidence>
<dbReference type="InterPro" id="IPR002661">
    <property type="entry name" value="Ribosome_recyc_fac"/>
</dbReference>
<dbReference type="OrthoDB" id="9804006at2"/>
<evidence type="ECO:0000256" key="2">
    <source>
        <dbReference type="ARBA" id="ARBA00005912"/>
    </source>
</evidence>
<proteinExistence type="inferred from homology"/>
<organism evidence="8 9">
    <name type="scientific">Buchnera aphidicola</name>
    <name type="common">Therioaphis trifolii</name>
    <dbReference type="NCBI Taxonomy" id="1241884"/>
    <lineage>
        <taxon>Bacteria</taxon>
        <taxon>Pseudomonadati</taxon>
        <taxon>Pseudomonadota</taxon>
        <taxon>Gammaproteobacteria</taxon>
        <taxon>Enterobacterales</taxon>
        <taxon>Erwiniaceae</taxon>
        <taxon>Buchnera</taxon>
    </lineage>
</organism>
<gene>
    <name evidence="6" type="primary">frr</name>
    <name evidence="8" type="ORF">D9V81_00810</name>
</gene>
<evidence type="ECO:0000256" key="6">
    <source>
        <dbReference type="HAMAP-Rule" id="MF_00040"/>
    </source>
</evidence>
<feature type="domain" description="Ribosome recycling factor" evidence="7">
    <location>
        <begin position="23"/>
        <end position="183"/>
    </location>
</feature>
<dbReference type="PANTHER" id="PTHR20982">
    <property type="entry name" value="RIBOSOME RECYCLING FACTOR"/>
    <property type="match status" value="1"/>
</dbReference>
<dbReference type="GO" id="GO:0043023">
    <property type="term" value="F:ribosomal large subunit binding"/>
    <property type="evidence" value="ECO:0007669"/>
    <property type="project" value="TreeGrafter"/>
</dbReference>
<keyword evidence="4 6" id="KW-0648">Protein biosynthesis</keyword>
<evidence type="ECO:0000313" key="9">
    <source>
        <dbReference type="Proteomes" id="UP000298603"/>
    </source>
</evidence>
<keyword evidence="9" id="KW-1185">Reference proteome</keyword>
<evidence type="ECO:0000256" key="5">
    <source>
        <dbReference type="ARBA" id="ARBA00025050"/>
    </source>
</evidence>
<dbReference type="GO" id="GO:0005737">
    <property type="term" value="C:cytoplasm"/>
    <property type="evidence" value="ECO:0007669"/>
    <property type="project" value="UniProtKB-SubCell"/>
</dbReference>
<dbReference type="FunFam" id="1.10.132.20:FF:000001">
    <property type="entry name" value="Ribosome-recycling factor"/>
    <property type="match status" value="1"/>
</dbReference>
<dbReference type="AlphaFoldDB" id="A0A4D6YM32"/>
<dbReference type="PANTHER" id="PTHR20982:SF3">
    <property type="entry name" value="MITOCHONDRIAL RIBOSOME RECYCLING FACTOR PSEUDO 1"/>
    <property type="match status" value="1"/>
</dbReference>
<dbReference type="Gene3D" id="3.30.1360.40">
    <property type="match status" value="1"/>
</dbReference>
<name>A0A4D6YM32_9GAMM</name>
<dbReference type="EMBL" id="CP032996">
    <property type="protein sequence ID" value="QCI27160.1"/>
    <property type="molecule type" value="Genomic_DNA"/>
</dbReference>
<keyword evidence="3 6" id="KW-0963">Cytoplasm</keyword>
<dbReference type="Gene3D" id="1.10.132.20">
    <property type="entry name" value="Ribosome-recycling factor"/>
    <property type="match status" value="1"/>
</dbReference>
<evidence type="ECO:0000256" key="1">
    <source>
        <dbReference type="ARBA" id="ARBA00004496"/>
    </source>
</evidence>
<dbReference type="InterPro" id="IPR036191">
    <property type="entry name" value="RRF_sf"/>
</dbReference>
<comment type="function">
    <text evidence="5 6">Responsible for the release of ribosomes from messenger RNA at the termination of protein biosynthesis. May increase the efficiency of translation by recycling ribosomes from one round of translation to another.</text>
</comment>
<dbReference type="Pfam" id="PF01765">
    <property type="entry name" value="RRF"/>
    <property type="match status" value="1"/>
</dbReference>
<reference evidence="8 9" key="1">
    <citation type="submission" date="2018-10" db="EMBL/GenBank/DDBJ databases">
        <title>Comparative functional genomics of the obligate endosymbiont Buchnera aphidicola.</title>
        <authorList>
            <person name="Chong R.A."/>
        </authorList>
    </citation>
    <scope>NUCLEOTIDE SEQUENCE [LARGE SCALE GENOMIC DNA]</scope>
    <source>
        <strain evidence="8 9">Tma</strain>
    </source>
</reference>
<dbReference type="FunFam" id="3.30.1360.40:FF:000001">
    <property type="entry name" value="Ribosome-recycling factor"/>
    <property type="match status" value="1"/>
</dbReference>
<dbReference type="GO" id="GO:0006415">
    <property type="term" value="P:translational termination"/>
    <property type="evidence" value="ECO:0007669"/>
    <property type="project" value="UniProtKB-UniRule"/>
</dbReference>
<dbReference type="RefSeq" id="WP_158349425.1">
    <property type="nucleotide sequence ID" value="NZ_CP032996.1"/>
</dbReference>
<comment type="similarity">
    <text evidence="2 6">Belongs to the RRF family.</text>
</comment>
<protein>
    <recommendedName>
        <fullName evidence="6">Ribosome-recycling factor</fullName>
        <shortName evidence="6">RRF</shortName>
    </recommendedName>
    <alternativeName>
        <fullName evidence="6">Ribosome-releasing factor</fullName>
    </alternativeName>
</protein>
<sequence length="185" mass="22024">MEYDIIKNIKLRMEKCIEKFNININNIRVGRISTKLLDKIKIEYYGVKKKIKELSNITIENSNTLKITVFDKNIIREIEKKIFHSNLGVTPIVNNNFIKIIVPPITEERRKKIVKDIQIESEYTRINIRNIRRDANNFLKKSVKNKTINIDIEYNIQNEIQNLTNYYINKINSLLSKKELEIMKI</sequence>
<dbReference type="Proteomes" id="UP000298603">
    <property type="component" value="Chromosome"/>
</dbReference>
<evidence type="ECO:0000256" key="3">
    <source>
        <dbReference type="ARBA" id="ARBA00022490"/>
    </source>
</evidence>
<dbReference type="NCBIfam" id="TIGR00496">
    <property type="entry name" value="frr"/>
    <property type="match status" value="1"/>
</dbReference>